<feature type="transmembrane region" description="Helical" evidence="14">
    <location>
        <begin position="35"/>
        <end position="54"/>
    </location>
</feature>
<evidence type="ECO:0000256" key="4">
    <source>
        <dbReference type="ARBA" id="ARBA00022692"/>
    </source>
</evidence>
<evidence type="ECO:0000256" key="10">
    <source>
        <dbReference type="ARBA" id="ARBA00023303"/>
    </source>
</evidence>
<dbReference type="InterPro" id="IPR003691">
    <property type="entry name" value="FluC"/>
</dbReference>
<comment type="similarity">
    <text evidence="11 14">Belongs to the fluoride channel Fluc/FEX (TC 1.A.43) family.</text>
</comment>
<dbReference type="Pfam" id="PF02537">
    <property type="entry name" value="CRCB"/>
    <property type="match status" value="1"/>
</dbReference>
<keyword evidence="2 14" id="KW-0813">Transport</keyword>
<evidence type="ECO:0000256" key="12">
    <source>
        <dbReference type="ARBA" id="ARBA00035585"/>
    </source>
</evidence>
<feature type="transmembrane region" description="Helical" evidence="14">
    <location>
        <begin position="60"/>
        <end position="84"/>
    </location>
</feature>
<keyword evidence="6 14" id="KW-1133">Transmembrane helix</keyword>
<protein>
    <recommendedName>
        <fullName evidence="14">Fluoride-specific ion channel FluC</fullName>
    </recommendedName>
</protein>
<evidence type="ECO:0000313" key="16">
    <source>
        <dbReference type="Proteomes" id="UP001523262"/>
    </source>
</evidence>
<keyword evidence="5 14" id="KW-0479">Metal-binding</keyword>
<keyword evidence="9 14" id="KW-0472">Membrane</keyword>
<dbReference type="PANTHER" id="PTHR28259">
    <property type="entry name" value="FLUORIDE EXPORT PROTEIN 1-RELATED"/>
    <property type="match status" value="1"/>
</dbReference>
<evidence type="ECO:0000256" key="6">
    <source>
        <dbReference type="ARBA" id="ARBA00022989"/>
    </source>
</evidence>
<dbReference type="EMBL" id="JAMQCR010000001">
    <property type="protein sequence ID" value="MCM2534073.1"/>
    <property type="molecule type" value="Genomic_DNA"/>
</dbReference>
<evidence type="ECO:0000256" key="13">
    <source>
        <dbReference type="ARBA" id="ARBA00049940"/>
    </source>
</evidence>
<evidence type="ECO:0000256" key="3">
    <source>
        <dbReference type="ARBA" id="ARBA00022475"/>
    </source>
</evidence>
<dbReference type="HAMAP" id="MF_00454">
    <property type="entry name" value="FluC"/>
    <property type="match status" value="1"/>
</dbReference>
<comment type="catalytic activity">
    <reaction evidence="12">
        <text>fluoride(in) = fluoride(out)</text>
        <dbReference type="Rhea" id="RHEA:76159"/>
        <dbReference type="ChEBI" id="CHEBI:17051"/>
    </reaction>
    <physiologicalReaction direction="left-to-right" evidence="12">
        <dbReference type="Rhea" id="RHEA:76160"/>
    </physiologicalReaction>
</comment>
<reference evidence="15 16" key="1">
    <citation type="submission" date="2022-06" db="EMBL/GenBank/DDBJ databases">
        <authorList>
            <person name="Jeon C.O."/>
        </authorList>
    </citation>
    <scope>NUCLEOTIDE SEQUENCE [LARGE SCALE GENOMIC DNA]</scope>
    <source>
        <strain evidence="15 16">KCTC 13943</strain>
    </source>
</reference>
<feature type="binding site" evidence="14">
    <location>
        <position position="74"/>
    </location>
    <ligand>
        <name>Na(+)</name>
        <dbReference type="ChEBI" id="CHEBI:29101"/>
        <note>structural</note>
    </ligand>
</feature>
<feature type="transmembrane region" description="Helical" evidence="14">
    <location>
        <begin position="96"/>
        <end position="117"/>
    </location>
</feature>
<keyword evidence="8 14" id="KW-0406">Ion transport</keyword>
<evidence type="ECO:0000256" key="14">
    <source>
        <dbReference type="HAMAP-Rule" id="MF_00454"/>
    </source>
</evidence>
<sequence length="120" mass="13247">MLFVGIGGIFGAITRFLLGKWITRKTPGFLPFGTWFINLSGSFILGLLAVLHLGKVIPDWTWLLCGTGFLGAYTTFSTFGYETIQMMQNKEIKKALFYVSSSVVLGVFFAWIGGYIGDSL</sequence>
<evidence type="ECO:0000256" key="11">
    <source>
        <dbReference type="ARBA" id="ARBA00035120"/>
    </source>
</evidence>
<dbReference type="Proteomes" id="UP001523262">
    <property type="component" value="Unassembled WGS sequence"/>
</dbReference>
<evidence type="ECO:0000256" key="5">
    <source>
        <dbReference type="ARBA" id="ARBA00022723"/>
    </source>
</evidence>
<comment type="activity regulation">
    <text evidence="14">Na(+) is not transported, but it plays an essential structural role and its presence is essential for fluoride channel function.</text>
</comment>
<feature type="binding site" evidence="14">
    <location>
        <position position="71"/>
    </location>
    <ligand>
        <name>Na(+)</name>
        <dbReference type="ChEBI" id="CHEBI:29101"/>
        <note>structural</note>
    </ligand>
</feature>
<gene>
    <name evidence="14 15" type="primary">crcB</name>
    <name evidence="14" type="synonym">fluC</name>
    <name evidence="15" type="ORF">NDK43_19025</name>
</gene>
<evidence type="ECO:0000256" key="2">
    <source>
        <dbReference type="ARBA" id="ARBA00022448"/>
    </source>
</evidence>
<evidence type="ECO:0000256" key="1">
    <source>
        <dbReference type="ARBA" id="ARBA00004651"/>
    </source>
</evidence>
<accession>A0ABT0WCU0</accession>
<comment type="caution">
    <text evidence="15">The sequence shown here is derived from an EMBL/GenBank/DDBJ whole genome shotgun (WGS) entry which is preliminary data.</text>
</comment>
<evidence type="ECO:0000256" key="7">
    <source>
        <dbReference type="ARBA" id="ARBA00023053"/>
    </source>
</evidence>
<dbReference type="PANTHER" id="PTHR28259:SF16">
    <property type="entry name" value="FLUORIDE-SPECIFIC ION CHANNEL FLUC 2"/>
    <property type="match status" value="1"/>
</dbReference>
<comment type="function">
    <text evidence="13 14">Fluoride-specific ion channel. Important for reducing fluoride concentration in the cell, thus reducing its toxicity.</text>
</comment>
<evidence type="ECO:0000256" key="8">
    <source>
        <dbReference type="ARBA" id="ARBA00023065"/>
    </source>
</evidence>
<comment type="subcellular location">
    <subcellularLocation>
        <location evidence="1 14">Cell membrane</location>
        <topology evidence="1 14">Multi-pass membrane protein</topology>
    </subcellularLocation>
</comment>
<keyword evidence="7 14" id="KW-0915">Sodium</keyword>
<feature type="transmembrane region" description="Helical" evidence="14">
    <location>
        <begin position="6"/>
        <end position="23"/>
    </location>
</feature>
<evidence type="ECO:0000256" key="9">
    <source>
        <dbReference type="ARBA" id="ARBA00023136"/>
    </source>
</evidence>
<name>A0ABT0WCU0_9BACI</name>
<keyword evidence="4 14" id="KW-0812">Transmembrane</keyword>
<evidence type="ECO:0000313" key="15">
    <source>
        <dbReference type="EMBL" id="MCM2534073.1"/>
    </source>
</evidence>
<proteinExistence type="inferred from homology"/>
<keyword evidence="16" id="KW-1185">Reference proteome</keyword>
<keyword evidence="3 14" id="KW-1003">Cell membrane</keyword>
<organism evidence="15 16">
    <name type="scientific">Neobacillus pocheonensis</name>
    <dbReference type="NCBI Taxonomy" id="363869"/>
    <lineage>
        <taxon>Bacteria</taxon>
        <taxon>Bacillati</taxon>
        <taxon>Bacillota</taxon>
        <taxon>Bacilli</taxon>
        <taxon>Bacillales</taxon>
        <taxon>Bacillaceae</taxon>
        <taxon>Neobacillus</taxon>
    </lineage>
</organism>
<keyword evidence="10 14" id="KW-0407">Ion channel</keyword>
<dbReference type="NCBIfam" id="TIGR00494">
    <property type="entry name" value="crcB"/>
    <property type="match status" value="1"/>
</dbReference>